<dbReference type="EMBL" id="JAEUBG010003692">
    <property type="protein sequence ID" value="KAH3682426.1"/>
    <property type="molecule type" value="Genomic_DNA"/>
</dbReference>
<proteinExistence type="predicted"/>
<organism evidence="1 2">
    <name type="scientific">Wickerhamomyces pijperi</name>
    <name type="common">Yeast</name>
    <name type="synonym">Pichia pijperi</name>
    <dbReference type="NCBI Taxonomy" id="599730"/>
    <lineage>
        <taxon>Eukaryota</taxon>
        <taxon>Fungi</taxon>
        <taxon>Dikarya</taxon>
        <taxon>Ascomycota</taxon>
        <taxon>Saccharomycotina</taxon>
        <taxon>Saccharomycetes</taxon>
        <taxon>Phaffomycetales</taxon>
        <taxon>Wickerhamomycetaceae</taxon>
        <taxon>Wickerhamomyces</taxon>
    </lineage>
</organism>
<reference evidence="1" key="2">
    <citation type="submission" date="2021-01" db="EMBL/GenBank/DDBJ databases">
        <authorList>
            <person name="Schikora-Tamarit M.A."/>
        </authorList>
    </citation>
    <scope>NUCLEOTIDE SEQUENCE</scope>
    <source>
        <strain evidence="1">CBS2887</strain>
    </source>
</reference>
<dbReference type="Proteomes" id="UP000774326">
    <property type="component" value="Unassembled WGS sequence"/>
</dbReference>
<evidence type="ECO:0000313" key="1">
    <source>
        <dbReference type="EMBL" id="KAH3682426.1"/>
    </source>
</evidence>
<accession>A0A9P8TKQ9</accession>
<evidence type="ECO:0000313" key="2">
    <source>
        <dbReference type="Proteomes" id="UP000774326"/>
    </source>
</evidence>
<gene>
    <name evidence="1" type="ORF">WICPIJ_006612</name>
</gene>
<dbReference type="AlphaFoldDB" id="A0A9P8TKQ9"/>
<keyword evidence="2" id="KW-1185">Reference proteome</keyword>
<reference evidence="1" key="1">
    <citation type="journal article" date="2021" name="Open Biol.">
        <title>Shared evolutionary footprints suggest mitochondrial oxidative damage underlies multiple complex I losses in fungi.</title>
        <authorList>
            <person name="Schikora-Tamarit M.A."/>
            <person name="Marcet-Houben M."/>
            <person name="Nosek J."/>
            <person name="Gabaldon T."/>
        </authorList>
    </citation>
    <scope>NUCLEOTIDE SEQUENCE</scope>
    <source>
        <strain evidence="1">CBS2887</strain>
    </source>
</reference>
<protein>
    <submittedName>
        <fullName evidence="1">Uncharacterized protein</fullName>
    </submittedName>
</protein>
<name>A0A9P8TKQ9_WICPI</name>
<comment type="caution">
    <text evidence="1">The sequence shown here is derived from an EMBL/GenBank/DDBJ whole genome shotgun (WGS) entry which is preliminary data.</text>
</comment>
<sequence>MSTDRALPYRIYPRSPLANLLLNFLKHSSDNSMKVKDAGFSIREVRPFVDVVVGVLISKNPSSFKLLDLGSFLPMIDSLVDTKERNPRRIKIKDIPNLAKSSGWRTFKCWSFASGFSSKSPQMSCMDSLNSSSSTVEITWMLSK</sequence>